<keyword evidence="1" id="KW-0732">Signal</keyword>
<evidence type="ECO:0000256" key="1">
    <source>
        <dbReference type="SAM" id="SignalP"/>
    </source>
</evidence>
<reference evidence="2 3" key="1">
    <citation type="submission" date="2017-02" db="EMBL/GenBank/DDBJ databases">
        <authorList>
            <person name="Peterson S.W."/>
        </authorList>
    </citation>
    <scope>NUCLEOTIDE SEQUENCE [LARGE SCALE GENOMIC DNA]</scope>
    <source>
        <strain evidence="2 3">P15</strain>
    </source>
</reference>
<evidence type="ECO:0000313" key="3">
    <source>
        <dbReference type="Proteomes" id="UP000190341"/>
    </source>
</evidence>
<organism evidence="2 3">
    <name type="scientific">Pseudoxanthomonas indica</name>
    <dbReference type="NCBI Taxonomy" id="428993"/>
    <lineage>
        <taxon>Bacteria</taxon>
        <taxon>Pseudomonadati</taxon>
        <taxon>Pseudomonadota</taxon>
        <taxon>Gammaproteobacteria</taxon>
        <taxon>Lysobacterales</taxon>
        <taxon>Lysobacteraceae</taxon>
        <taxon>Pseudoxanthomonas</taxon>
    </lineage>
</organism>
<name>A0A1T5LP66_9GAMM</name>
<dbReference type="OrthoDB" id="7619731at2"/>
<dbReference type="InterPro" id="IPR021247">
    <property type="entry name" value="DUF2785"/>
</dbReference>
<dbReference type="RefSeq" id="WP_079725165.1">
    <property type="nucleotide sequence ID" value="NZ_BMCL01000001.1"/>
</dbReference>
<proteinExistence type="predicted"/>
<dbReference type="Pfam" id="PF10978">
    <property type="entry name" value="DUF2785"/>
    <property type="match status" value="1"/>
</dbReference>
<sequence length="294" mass="32544">MWQRIACLALLSCSSFAYAGCPPEGTDRPSLDLLKQQEFALADDAQRATLALALVDCLADPDPALRDGIAYEALTAWMRGKQLSEDTRRTLMTRLYKMLDAEDPAGFAHPFAALVLSEVARTDRIEPWMSKKERNAMVVRATDYETSVRDYRGFEAGAGWRHGVAHGADWLLQLASNEQVDRKQVDRILAALASQIVPEQAHAYVFGEPGRLARPVVFIAKRGLLTEAEWQGWFTGLASRLGNQELAYQDPAWLARRHDLIAFLSGLYLESDQSTDSQINGLKPAIVAGVKSVP</sequence>
<evidence type="ECO:0008006" key="4">
    <source>
        <dbReference type="Google" id="ProtNLM"/>
    </source>
</evidence>
<dbReference type="Proteomes" id="UP000190341">
    <property type="component" value="Unassembled WGS sequence"/>
</dbReference>
<feature type="signal peptide" evidence="1">
    <location>
        <begin position="1"/>
        <end position="19"/>
    </location>
</feature>
<dbReference type="STRING" id="428993.SAMN06296058_2853"/>
<dbReference type="EMBL" id="FUZV01000002">
    <property type="protein sequence ID" value="SKC77777.1"/>
    <property type="molecule type" value="Genomic_DNA"/>
</dbReference>
<evidence type="ECO:0000313" key="2">
    <source>
        <dbReference type="EMBL" id="SKC77777.1"/>
    </source>
</evidence>
<accession>A0A1T5LP66</accession>
<keyword evidence="3" id="KW-1185">Reference proteome</keyword>
<protein>
    <recommendedName>
        <fullName evidence="4">DUF2785 domain-containing protein</fullName>
    </recommendedName>
</protein>
<gene>
    <name evidence="2" type="ORF">SAMN06296058_2853</name>
</gene>
<dbReference type="AlphaFoldDB" id="A0A1T5LP66"/>
<feature type="chain" id="PRO_5012798241" description="DUF2785 domain-containing protein" evidence="1">
    <location>
        <begin position="20"/>
        <end position="294"/>
    </location>
</feature>